<dbReference type="Gene3D" id="3.60.10.10">
    <property type="entry name" value="Endonuclease/exonuclease/phosphatase"/>
    <property type="match status" value="1"/>
</dbReference>
<dbReference type="PANTHER" id="PTHR33395:SF22">
    <property type="entry name" value="REVERSE TRANSCRIPTASE DOMAIN-CONTAINING PROTEIN"/>
    <property type="match status" value="1"/>
</dbReference>
<feature type="non-terminal residue" evidence="1">
    <location>
        <position position="1"/>
    </location>
</feature>
<dbReference type="SUPFAM" id="SSF56219">
    <property type="entry name" value="DNase I-like"/>
    <property type="match status" value="1"/>
</dbReference>
<name>A0A0A9ZHX4_LYGHE</name>
<dbReference type="InterPro" id="IPR036691">
    <property type="entry name" value="Endo/exonu/phosph_ase_sf"/>
</dbReference>
<accession>A0A0A9ZHX4</accession>
<evidence type="ECO:0000313" key="1">
    <source>
        <dbReference type="EMBL" id="JAG42095.1"/>
    </source>
</evidence>
<dbReference type="GO" id="GO:0061343">
    <property type="term" value="P:cell adhesion involved in heart morphogenesis"/>
    <property type="evidence" value="ECO:0007669"/>
    <property type="project" value="TreeGrafter"/>
</dbReference>
<organism evidence="1">
    <name type="scientific">Lygus hesperus</name>
    <name type="common">Western plant bug</name>
    <dbReference type="NCBI Taxonomy" id="30085"/>
    <lineage>
        <taxon>Eukaryota</taxon>
        <taxon>Metazoa</taxon>
        <taxon>Ecdysozoa</taxon>
        <taxon>Arthropoda</taxon>
        <taxon>Hexapoda</taxon>
        <taxon>Insecta</taxon>
        <taxon>Pterygota</taxon>
        <taxon>Neoptera</taxon>
        <taxon>Paraneoptera</taxon>
        <taxon>Hemiptera</taxon>
        <taxon>Heteroptera</taxon>
        <taxon>Panheteroptera</taxon>
        <taxon>Cimicomorpha</taxon>
        <taxon>Miridae</taxon>
        <taxon>Mirini</taxon>
        <taxon>Lygus</taxon>
    </lineage>
</organism>
<protein>
    <submittedName>
        <fullName evidence="1">Valine--tRNA ligase</fullName>
    </submittedName>
</protein>
<feature type="non-terminal residue" evidence="1">
    <location>
        <position position="231"/>
    </location>
</feature>
<sequence length="231" mass="26943">FVGCVYLPDYQPAAKYDDHFSALDIVSLTFPEYCVLLVGDYNIPGVAWDDWNKDNTNSLNPKGRTIHEALQLFNLKQFNNVPNVHGNVIDLLLTNTNHEVSVNKCVPIMQVDPAHPPFDFAIPLSHQVDSLFPSRRFTYNFKKGDYESMNSYFAKCDWRGCLSMPFGQAMDQFYTYLYEAIQLYVPKTCNIDYSFPKWFNRDMIRLVNMKNFAQSRWKVSMNTDDYRIFSN</sequence>
<dbReference type="GO" id="GO:0007508">
    <property type="term" value="P:larval heart development"/>
    <property type="evidence" value="ECO:0007669"/>
    <property type="project" value="TreeGrafter"/>
</dbReference>
<reference evidence="1" key="1">
    <citation type="journal article" date="2014" name="PLoS ONE">
        <title>Transcriptome-Based Identification of ABC Transporters in the Western Tarnished Plant Bug Lygus hesperus.</title>
        <authorList>
            <person name="Hull J.J."/>
            <person name="Chaney K."/>
            <person name="Geib S.M."/>
            <person name="Fabrick J.A."/>
            <person name="Brent C.S."/>
            <person name="Walsh D."/>
            <person name="Lavine L.C."/>
        </authorList>
    </citation>
    <scope>NUCLEOTIDE SEQUENCE</scope>
</reference>
<keyword evidence="1" id="KW-0436">Ligase</keyword>
<dbReference type="PANTHER" id="PTHR33395">
    <property type="entry name" value="TRANSCRIPTASE, PUTATIVE-RELATED-RELATED"/>
    <property type="match status" value="1"/>
</dbReference>
<dbReference type="GO" id="GO:0016874">
    <property type="term" value="F:ligase activity"/>
    <property type="evidence" value="ECO:0007669"/>
    <property type="project" value="UniProtKB-KW"/>
</dbReference>
<proteinExistence type="predicted"/>
<dbReference type="EMBL" id="GBHO01001509">
    <property type="protein sequence ID" value="JAG42095.1"/>
    <property type="molecule type" value="Transcribed_RNA"/>
</dbReference>
<reference evidence="1" key="2">
    <citation type="submission" date="2014-07" db="EMBL/GenBank/DDBJ databases">
        <authorList>
            <person name="Hull J."/>
        </authorList>
    </citation>
    <scope>NUCLEOTIDE SEQUENCE</scope>
</reference>
<dbReference type="AlphaFoldDB" id="A0A0A9ZHX4"/>
<gene>
    <name evidence="1" type="primary">valS_9</name>
    <name evidence="1" type="ORF">CM83_16258</name>
</gene>
<dbReference type="GO" id="GO:0031012">
    <property type="term" value="C:extracellular matrix"/>
    <property type="evidence" value="ECO:0007669"/>
    <property type="project" value="TreeGrafter"/>
</dbReference>